<dbReference type="STRING" id="1194090.SAMN05443144_105117"/>
<dbReference type="InterPro" id="IPR011042">
    <property type="entry name" value="6-blade_b-propeller_TolB-like"/>
</dbReference>
<dbReference type="InterPro" id="IPR016024">
    <property type="entry name" value="ARM-type_fold"/>
</dbReference>
<keyword evidence="2 4" id="KW-0479">Metal-binding</keyword>
<dbReference type="PROSITE" id="PS51007">
    <property type="entry name" value="CYTC"/>
    <property type="match status" value="1"/>
</dbReference>
<dbReference type="PANTHER" id="PTHR33546:SF1">
    <property type="entry name" value="LARGE, MULTIFUNCTIONAL SECRETED PROTEIN"/>
    <property type="match status" value="1"/>
</dbReference>
<keyword evidence="3 4" id="KW-0408">Iron</keyword>
<dbReference type="SUPFAM" id="SSF48371">
    <property type="entry name" value="ARM repeat"/>
    <property type="match status" value="1"/>
</dbReference>
<accession>A0A1M4YNU3</accession>
<dbReference type="GO" id="GO:0020037">
    <property type="term" value="F:heme binding"/>
    <property type="evidence" value="ECO:0007669"/>
    <property type="project" value="InterPro"/>
</dbReference>
<dbReference type="InterPro" id="IPR055557">
    <property type="entry name" value="DUF7133"/>
</dbReference>
<name>A0A1M4YNU3_9BACT</name>
<evidence type="ECO:0000256" key="6">
    <source>
        <dbReference type="SAM" id="Phobius"/>
    </source>
</evidence>
<feature type="transmembrane region" description="Helical" evidence="6">
    <location>
        <begin position="29"/>
        <end position="46"/>
    </location>
</feature>
<evidence type="ECO:0000256" key="5">
    <source>
        <dbReference type="SAM" id="MobiDB-lite"/>
    </source>
</evidence>
<keyword evidence="9" id="KW-1185">Reference proteome</keyword>
<feature type="domain" description="Cytochrome c" evidence="7">
    <location>
        <begin position="708"/>
        <end position="796"/>
    </location>
</feature>
<evidence type="ECO:0000256" key="1">
    <source>
        <dbReference type="ARBA" id="ARBA00022617"/>
    </source>
</evidence>
<evidence type="ECO:0000313" key="9">
    <source>
        <dbReference type="Proteomes" id="UP000184041"/>
    </source>
</evidence>
<evidence type="ECO:0000256" key="4">
    <source>
        <dbReference type="PROSITE-ProRule" id="PRU00433"/>
    </source>
</evidence>
<keyword evidence="6" id="KW-1133">Transmembrane helix</keyword>
<dbReference type="GO" id="GO:0009055">
    <property type="term" value="F:electron transfer activity"/>
    <property type="evidence" value="ECO:0007669"/>
    <property type="project" value="InterPro"/>
</dbReference>
<dbReference type="AlphaFoldDB" id="A0A1M4YNU3"/>
<dbReference type="SUPFAM" id="SSF46626">
    <property type="entry name" value="Cytochrome c"/>
    <property type="match status" value="1"/>
</dbReference>
<dbReference type="InterPro" id="IPR011989">
    <property type="entry name" value="ARM-like"/>
</dbReference>
<dbReference type="Gene3D" id="1.25.10.10">
    <property type="entry name" value="Leucine-rich Repeat Variant"/>
    <property type="match status" value="1"/>
</dbReference>
<dbReference type="Pfam" id="PF23500">
    <property type="entry name" value="DUF7133"/>
    <property type="match status" value="1"/>
</dbReference>
<dbReference type="InterPro" id="IPR036909">
    <property type="entry name" value="Cyt_c-like_dom_sf"/>
</dbReference>
<dbReference type="PANTHER" id="PTHR33546">
    <property type="entry name" value="LARGE, MULTIFUNCTIONAL SECRETED PROTEIN-RELATED"/>
    <property type="match status" value="1"/>
</dbReference>
<dbReference type="SUPFAM" id="SSF63829">
    <property type="entry name" value="Calcium-dependent phosphotriesterase"/>
    <property type="match status" value="1"/>
</dbReference>
<keyword evidence="6" id="KW-0472">Membrane</keyword>
<evidence type="ECO:0000256" key="2">
    <source>
        <dbReference type="ARBA" id="ARBA00022723"/>
    </source>
</evidence>
<dbReference type="Gene3D" id="1.10.760.10">
    <property type="entry name" value="Cytochrome c-like domain"/>
    <property type="match status" value="1"/>
</dbReference>
<organism evidence="8 9">
    <name type="scientific">Fodinibius roseus</name>
    <dbReference type="NCBI Taxonomy" id="1194090"/>
    <lineage>
        <taxon>Bacteria</taxon>
        <taxon>Pseudomonadati</taxon>
        <taxon>Balneolota</taxon>
        <taxon>Balneolia</taxon>
        <taxon>Balneolales</taxon>
        <taxon>Balneolaceae</taxon>
        <taxon>Fodinibius</taxon>
    </lineage>
</organism>
<dbReference type="Pfam" id="PF00034">
    <property type="entry name" value="Cytochrom_C"/>
    <property type="match status" value="1"/>
</dbReference>
<dbReference type="GO" id="GO:0046872">
    <property type="term" value="F:metal ion binding"/>
    <property type="evidence" value="ECO:0007669"/>
    <property type="project" value="UniProtKB-KW"/>
</dbReference>
<keyword evidence="6" id="KW-0812">Transmembrane</keyword>
<gene>
    <name evidence="8" type="ORF">SAMN05443144_105117</name>
</gene>
<dbReference type="Proteomes" id="UP000184041">
    <property type="component" value="Unassembled WGS sequence"/>
</dbReference>
<dbReference type="InterPro" id="IPR009056">
    <property type="entry name" value="Cyt_c-like_dom"/>
</dbReference>
<feature type="region of interest" description="Disordered" evidence="5">
    <location>
        <begin position="807"/>
        <end position="832"/>
    </location>
</feature>
<dbReference type="EMBL" id="FQUS01000005">
    <property type="protein sequence ID" value="SHF07450.1"/>
    <property type="molecule type" value="Genomic_DNA"/>
</dbReference>
<evidence type="ECO:0000259" key="7">
    <source>
        <dbReference type="PROSITE" id="PS51007"/>
    </source>
</evidence>
<proteinExistence type="predicted"/>
<dbReference type="OrthoDB" id="9808161at2"/>
<evidence type="ECO:0000256" key="3">
    <source>
        <dbReference type="ARBA" id="ARBA00023004"/>
    </source>
</evidence>
<sequence length="832" mass="94275">MTSSSYYIYMEKEIIAPYYTIMNYDNNRSFFPVVIVIAACLFVVQACESEESEQPLGKTCLTLSAGLQNAPVDDPGEAYNYKEFSDLPTPPLPPEQALERFELEEGFRIELVAHEPMLTDPVAMDIDADGRLWVIDMPSYLPEHDRSEAETIPLQQVPESRVVILEDTNGDGKMNSFRVFVEDLKMPRAIKVLNDGILVGEPPNAWFIQDTNGDGKGDSREVVYRTYGDPMVDNVQNMPNNFLWGMDNWIHSSHDNVESLRRIDGEWHTRNFKRLGQWGMNQDDWGRLYSATNTSPLQTHLVPHGYSERHPGFEVSNGINVNIARKAPMWPAHPTGVNRGYRVGQVVREDGTLKTATATTAPVIYRGDQFGEKYRGNAFTPEPAGNLIKRYILEADPAEIEAEADFAYEGREFLTSTDERFRPINMYNAPDGSIYVVDMYRGLFETALSLTDHLREYAVEQGLHKPVGEFGRIWRIVREDRDIDYETPEFSMLTPSEVVEYLQHENGQLRDQAQQVLVQCSPPEVVSRLEEMTAAGDAKADWTRLHALWTLEGFDRSVYGQGELSRTALEALNDPHPRVRASGIRILERSMDRNSSEIFPRLEELAEKEQAAYVRLQLLASLGESDTGRALRLIASLLDEHADSPYFREMALSGAYQREEQLAGILRREYNWGSERGEAHAQLLNQLSEAGEQRSGTDLSHLTQAQRERYEKGRPLYRTCMACHGKNGEGQSGVGARLSGSKWVQEDPEALVRIVLQGFSGRAEERGEEMTSVMPGHDYLSNEDLAAILTYIRNAWDNKASPIDPETVREVREETRDKSGTWSPDELRDVIK</sequence>
<dbReference type="Gene3D" id="2.120.10.30">
    <property type="entry name" value="TolB, C-terminal domain"/>
    <property type="match status" value="1"/>
</dbReference>
<evidence type="ECO:0000313" key="8">
    <source>
        <dbReference type="EMBL" id="SHF07450.1"/>
    </source>
</evidence>
<keyword evidence="1 4" id="KW-0349">Heme</keyword>
<protein>
    <submittedName>
        <fullName evidence="8">Putative membrane-bound dehydrogenase domain-containing protein</fullName>
    </submittedName>
</protein>
<reference evidence="8 9" key="1">
    <citation type="submission" date="2016-11" db="EMBL/GenBank/DDBJ databases">
        <authorList>
            <person name="Jaros S."/>
            <person name="Januszkiewicz K."/>
            <person name="Wedrychowicz H."/>
        </authorList>
    </citation>
    <scope>NUCLEOTIDE SEQUENCE [LARGE SCALE GENOMIC DNA]</scope>
    <source>
        <strain evidence="8 9">DSM 21986</strain>
    </source>
</reference>